<dbReference type="Ensembl" id="ENSPMAT00000002904.1">
    <property type="protein sequence ID" value="ENSPMAP00000002890.1"/>
    <property type="gene ID" value="ENSPMAG00000002655.1"/>
</dbReference>
<protein>
    <recommendedName>
        <fullName evidence="2">FA complementation group G</fullName>
    </recommendedName>
</protein>
<name>S4RCF8_PETMA</name>
<dbReference type="STRING" id="7757.ENSPMAP00000002890"/>
<dbReference type="GO" id="GO:0035082">
    <property type="term" value="P:axoneme assembly"/>
    <property type="evidence" value="ECO:0007669"/>
    <property type="project" value="InterPro"/>
</dbReference>
<accession>S4RCF8</accession>
<dbReference type="PANTHER" id="PTHR15977:SF15">
    <property type="entry name" value="CILIA- AND FLAGELLA-ASSOCIATED PROTEIN 46"/>
    <property type="match status" value="1"/>
</dbReference>
<dbReference type="GO" id="GO:0060294">
    <property type="term" value="P:cilium movement involved in cell motility"/>
    <property type="evidence" value="ECO:0007669"/>
    <property type="project" value="InterPro"/>
</dbReference>
<dbReference type="HOGENOM" id="CLU_832977_0_0_1"/>
<dbReference type="GeneTree" id="ENSGT00570000079216"/>
<dbReference type="AlphaFoldDB" id="S4RCF8"/>
<dbReference type="InterPro" id="IPR039586">
    <property type="entry name" value="CFAP46"/>
</dbReference>
<reference evidence="1" key="1">
    <citation type="submission" date="2025-08" db="UniProtKB">
        <authorList>
            <consortium name="Ensembl"/>
        </authorList>
    </citation>
    <scope>IDENTIFICATION</scope>
</reference>
<organism evidence="1">
    <name type="scientific">Petromyzon marinus</name>
    <name type="common">Sea lamprey</name>
    <dbReference type="NCBI Taxonomy" id="7757"/>
    <lineage>
        <taxon>Eukaryota</taxon>
        <taxon>Metazoa</taxon>
        <taxon>Chordata</taxon>
        <taxon>Craniata</taxon>
        <taxon>Vertebrata</taxon>
        <taxon>Cyclostomata</taxon>
        <taxon>Hyperoartia</taxon>
        <taxon>Petromyzontiformes</taxon>
        <taxon>Petromyzontidae</taxon>
        <taxon>Petromyzon</taxon>
    </lineage>
</organism>
<evidence type="ECO:0008006" key="2">
    <source>
        <dbReference type="Google" id="ProtNLM"/>
    </source>
</evidence>
<dbReference type="PANTHER" id="PTHR15977">
    <property type="entry name" value="CILIA- AND FLAGELLA-ASSOCIATED PROTEIN 46"/>
    <property type="match status" value="1"/>
</dbReference>
<proteinExistence type="predicted"/>
<reference evidence="1" key="2">
    <citation type="submission" date="2025-09" db="UniProtKB">
        <authorList>
            <consortium name="Ensembl"/>
        </authorList>
    </citation>
    <scope>IDENTIFICATION</scope>
</reference>
<sequence>SAVMRVLVAVEAHSLSPCGLAPPPCPSLTEVSDQAASCEWTQPLVELQLWTRIATLALTNQHEALALQSSHNALRLQGANVTGQRCRLLKGDRQQEKWRLLSVAAAVQGQAVARRHGHGSLALTLATDAFLQSARFGERAGSVALVLQAVRHMWNVCASVAPCPLGRAPLRAPLIALFTIVSNSCGSQRLRQKVLHQHQNFPSVDADFQSYFLLVRVIGSGGAAWGEEALAAWTRLALLMSQIHEDTGDLGAAMATVNHALSSTPRGNHRLPLYRRRVWLKTRLGQALELESARFREGGERACARAWLSLALAHPHPAQQLLCYRHALLALQVP</sequence>
<evidence type="ECO:0000313" key="1">
    <source>
        <dbReference type="Ensembl" id="ENSPMAP00000002890.1"/>
    </source>
</evidence>